<gene>
    <name evidence="1" type="ORF">M9H77_26626</name>
</gene>
<proteinExistence type="predicted"/>
<comment type="caution">
    <text evidence="1">The sequence shown here is derived from an EMBL/GenBank/DDBJ whole genome shotgun (WGS) entry which is preliminary data.</text>
</comment>
<reference evidence="2" key="1">
    <citation type="journal article" date="2023" name="Nat. Plants">
        <title>Single-cell RNA sequencing provides a high-resolution roadmap for understanding the multicellular compartmentation of specialized metabolism.</title>
        <authorList>
            <person name="Sun S."/>
            <person name="Shen X."/>
            <person name="Li Y."/>
            <person name="Li Y."/>
            <person name="Wang S."/>
            <person name="Li R."/>
            <person name="Zhang H."/>
            <person name="Shen G."/>
            <person name="Guo B."/>
            <person name="Wei J."/>
            <person name="Xu J."/>
            <person name="St-Pierre B."/>
            <person name="Chen S."/>
            <person name="Sun C."/>
        </authorList>
    </citation>
    <scope>NUCLEOTIDE SEQUENCE [LARGE SCALE GENOMIC DNA]</scope>
</reference>
<dbReference type="Proteomes" id="UP001060085">
    <property type="component" value="Linkage Group LG06"/>
</dbReference>
<accession>A0ACC0AEG5</accession>
<protein>
    <submittedName>
        <fullName evidence="1">Uncharacterized protein</fullName>
    </submittedName>
</protein>
<organism evidence="1 2">
    <name type="scientific">Catharanthus roseus</name>
    <name type="common">Madagascar periwinkle</name>
    <name type="synonym">Vinca rosea</name>
    <dbReference type="NCBI Taxonomy" id="4058"/>
    <lineage>
        <taxon>Eukaryota</taxon>
        <taxon>Viridiplantae</taxon>
        <taxon>Streptophyta</taxon>
        <taxon>Embryophyta</taxon>
        <taxon>Tracheophyta</taxon>
        <taxon>Spermatophyta</taxon>
        <taxon>Magnoliopsida</taxon>
        <taxon>eudicotyledons</taxon>
        <taxon>Gunneridae</taxon>
        <taxon>Pentapetalae</taxon>
        <taxon>asterids</taxon>
        <taxon>lamiids</taxon>
        <taxon>Gentianales</taxon>
        <taxon>Apocynaceae</taxon>
        <taxon>Rauvolfioideae</taxon>
        <taxon>Vinceae</taxon>
        <taxon>Catharanthinae</taxon>
        <taxon>Catharanthus</taxon>
    </lineage>
</organism>
<dbReference type="EMBL" id="CM044706">
    <property type="protein sequence ID" value="KAI5657833.1"/>
    <property type="molecule type" value="Genomic_DNA"/>
</dbReference>
<evidence type="ECO:0000313" key="2">
    <source>
        <dbReference type="Proteomes" id="UP001060085"/>
    </source>
</evidence>
<keyword evidence="2" id="KW-1185">Reference proteome</keyword>
<name>A0ACC0AEG5_CATRO</name>
<evidence type="ECO:0000313" key="1">
    <source>
        <dbReference type="EMBL" id="KAI5657833.1"/>
    </source>
</evidence>
<sequence>MLPGMKRLSRSPGGGSPSKSNWRSPVASPLSSAHQTPTSYHLTPPRIHSPISPYNQSPFVRPTLYSSPGNLNSPVCLAHQATLMQVSRSYPPPMLIIEKPKSQETLVSCSLEALKRHSCDGGCLLTIL</sequence>